<keyword evidence="3" id="KW-1185">Reference proteome</keyword>
<evidence type="ECO:0000256" key="1">
    <source>
        <dbReference type="SAM" id="Phobius"/>
    </source>
</evidence>
<feature type="transmembrane region" description="Helical" evidence="1">
    <location>
        <begin position="16"/>
        <end position="33"/>
    </location>
</feature>
<protein>
    <recommendedName>
        <fullName evidence="4">Cell differentiation protein rcd1</fullName>
    </recommendedName>
</protein>
<keyword evidence="1" id="KW-1133">Transmembrane helix</keyword>
<gene>
    <name evidence="2" type="ORF">RCOM_1016700</name>
</gene>
<accession>B9STL2</accession>
<dbReference type="InterPro" id="IPR007216">
    <property type="entry name" value="CNOT9"/>
</dbReference>
<dbReference type="AlphaFoldDB" id="B9STL2"/>
<dbReference type="GO" id="GO:0000932">
    <property type="term" value="C:P-body"/>
    <property type="evidence" value="ECO:0000318"/>
    <property type="project" value="GO_Central"/>
</dbReference>
<name>B9STL2_RICCO</name>
<dbReference type="eggNOG" id="KOG3036">
    <property type="taxonomic scope" value="Eukaryota"/>
</dbReference>
<keyword evidence="1" id="KW-0472">Membrane</keyword>
<dbReference type="Pfam" id="PF04078">
    <property type="entry name" value="Rcd1"/>
    <property type="match status" value="1"/>
</dbReference>
<dbReference type="Gene3D" id="1.25.10.10">
    <property type="entry name" value="Leucine-rich Repeat Variant"/>
    <property type="match status" value="1"/>
</dbReference>
<dbReference type="GO" id="GO:0017148">
    <property type="term" value="P:negative regulation of translation"/>
    <property type="evidence" value="ECO:0000318"/>
    <property type="project" value="GO_Central"/>
</dbReference>
<dbReference type="GO" id="GO:0006402">
    <property type="term" value="P:mRNA catabolic process"/>
    <property type="evidence" value="ECO:0007669"/>
    <property type="project" value="InterPro"/>
</dbReference>
<evidence type="ECO:0008006" key="4">
    <source>
        <dbReference type="Google" id="ProtNLM"/>
    </source>
</evidence>
<proteinExistence type="predicted"/>
<keyword evidence="1" id="KW-0812">Transmembrane</keyword>
<evidence type="ECO:0000313" key="3">
    <source>
        <dbReference type="Proteomes" id="UP000008311"/>
    </source>
</evidence>
<dbReference type="GO" id="GO:0030015">
    <property type="term" value="C:CCR4-NOT core complex"/>
    <property type="evidence" value="ECO:0000318"/>
    <property type="project" value="GO_Central"/>
</dbReference>
<reference evidence="3" key="1">
    <citation type="journal article" date="2010" name="Nat. Biotechnol.">
        <title>Draft genome sequence of the oilseed species Ricinus communis.</title>
        <authorList>
            <person name="Chan A.P."/>
            <person name="Crabtree J."/>
            <person name="Zhao Q."/>
            <person name="Lorenzi H."/>
            <person name="Orvis J."/>
            <person name="Puiu D."/>
            <person name="Melake-Berhan A."/>
            <person name="Jones K.M."/>
            <person name="Redman J."/>
            <person name="Chen G."/>
            <person name="Cahoon E.B."/>
            <person name="Gedil M."/>
            <person name="Stanke M."/>
            <person name="Haas B.J."/>
            <person name="Wortman J.R."/>
            <person name="Fraser-Liggett C.M."/>
            <person name="Ravel J."/>
            <person name="Rabinowicz P.D."/>
        </authorList>
    </citation>
    <scope>NUCLEOTIDE SEQUENCE [LARGE SCALE GENOMIC DNA]</scope>
    <source>
        <strain evidence="3">cv. Hale</strain>
    </source>
</reference>
<dbReference type="PANTHER" id="PTHR12262">
    <property type="entry name" value="CCR4-NOT TRANSCRIPTION COMPLEX SUBUNIT 9"/>
    <property type="match status" value="1"/>
</dbReference>
<evidence type="ECO:0000313" key="2">
    <source>
        <dbReference type="EMBL" id="EEF33048.1"/>
    </source>
</evidence>
<dbReference type="InParanoid" id="B9STL2"/>
<dbReference type="EMBL" id="EQ974132">
    <property type="protein sequence ID" value="EEF33048.1"/>
    <property type="molecule type" value="Genomic_DNA"/>
</dbReference>
<dbReference type="Proteomes" id="UP000008311">
    <property type="component" value="Unassembled WGS sequence"/>
</dbReference>
<dbReference type="InterPro" id="IPR011989">
    <property type="entry name" value="ARM-like"/>
</dbReference>
<organism evidence="2 3">
    <name type="scientific">Ricinus communis</name>
    <name type="common">Castor bean</name>
    <dbReference type="NCBI Taxonomy" id="3988"/>
    <lineage>
        <taxon>Eukaryota</taxon>
        <taxon>Viridiplantae</taxon>
        <taxon>Streptophyta</taxon>
        <taxon>Embryophyta</taxon>
        <taxon>Tracheophyta</taxon>
        <taxon>Spermatophyta</taxon>
        <taxon>Magnoliopsida</taxon>
        <taxon>eudicotyledons</taxon>
        <taxon>Gunneridae</taxon>
        <taxon>Pentapetalae</taxon>
        <taxon>rosids</taxon>
        <taxon>fabids</taxon>
        <taxon>Malpighiales</taxon>
        <taxon>Euphorbiaceae</taxon>
        <taxon>Acalyphoideae</taxon>
        <taxon>Acalypheae</taxon>
        <taxon>Ricinus</taxon>
    </lineage>
</organism>
<sequence length="119" mass="13702">MLQTQKKVIREAMAPRLWYSFNIITVLLQWIAAHPDTRMPFVRANMPLYLQPILDVKSEERHHGDVRISSLRVIAALVKDDDPRAINFIIKSEMFSCFLKHMENSTIPSRTPDSGLIVA</sequence>
<dbReference type="STRING" id="3988.B9STL2"/>